<dbReference type="InterPro" id="IPR043502">
    <property type="entry name" value="DNA/RNA_pol_sf"/>
</dbReference>
<evidence type="ECO:0000256" key="1">
    <source>
        <dbReference type="ARBA" id="ARBA00022670"/>
    </source>
</evidence>
<reference evidence="7" key="1">
    <citation type="journal article" date="2019" name="Science">
        <title>Mutation of a bHLH transcription factor allowed almond domestication.</title>
        <authorList>
            <person name="Sanchez-Perez R."/>
            <person name="Pavan S."/>
            <person name="Mazzeo R."/>
            <person name="Moldovan C."/>
            <person name="Aiese Cigliano R."/>
            <person name="Del Cueto J."/>
            <person name="Ricciardi F."/>
            <person name="Lotti C."/>
            <person name="Ricciardi L."/>
            <person name="Dicenta F."/>
            <person name="Lopez-Marques R.L."/>
            <person name="Lindberg Moller B."/>
        </authorList>
    </citation>
    <scope>NUCLEOTIDE SEQUENCE</scope>
</reference>
<feature type="region of interest" description="Disordered" evidence="5">
    <location>
        <begin position="201"/>
        <end position="227"/>
    </location>
</feature>
<dbReference type="InterPro" id="IPR012337">
    <property type="entry name" value="RNaseH-like_sf"/>
</dbReference>
<dbReference type="Pfam" id="PF22936">
    <property type="entry name" value="Pol_BBD"/>
    <property type="match status" value="1"/>
</dbReference>
<keyword evidence="4" id="KW-0378">Hydrolase</keyword>
<dbReference type="InterPro" id="IPR013103">
    <property type="entry name" value="RVT_2"/>
</dbReference>
<feature type="compositionally biased region" description="Low complexity" evidence="5">
    <location>
        <begin position="201"/>
        <end position="210"/>
    </location>
</feature>
<evidence type="ECO:0000256" key="3">
    <source>
        <dbReference type="ARBA" id="ARBA00022750"/>
    </source>
</evidence>
<dbReference type="SUPFAM" id="SSF53098">
    <property type="entry name" value="Ribonuclease H-like"/>
    <property type="match status" value="1"/>
</dbReference>
<dbReference type="AlphaFoldDB" id="A0A4Y1QQ16"/>
<dbReference type="InterPro" id="IPR036397">
    <property type="entry name" value="RNaseH_sf"/>
</dbReference>
<dbReference type="GO" id="GO:0046872">
    <property type="term" value="F:metal ion binding"/>
    <property type="evidence" value="ECO:0007669"/>
    <property type="project" value="UniProtKB-KW"/>
</dbReference>
<evidence type="ECO:0000256" key="5">
    <source>
        <dbReference type="SAM" id="MobiDB-lite"/>
    </source>
</evidence>
<name>A0A4Y1QQ16_PRUDU</name>
<evidence type="ECO:0000256" key="2">
    <source>
        <dbReference type="ARBA" id="ARBA00022723"/>
    </source>
</evidence>
<dbReference type="PANTHER" id="PTHR42648:SF26">
    <property type="entry name" value="INTEGRASE CATALYTIC DOMAIN-CONTAINING PROTEIN"/>
    <property type="match status" value="1"/>
</dbReference>
<sequence>MNLFPPPKFALVDEKGVTSTITATYREWLRADKALLSLLIATLSDEAIEYIATPPSLVLALIISKQSFRLLRKVLIRLRNFCFGLKHVRDQLAITGVSMSDDDLMIAALNGLPTKYNMIKTVLVARDTSISLKDFRSQLLATEQSVEARVVSSPTPIHTMVHRHTSTTSTHGVTQDMALSGGAGLLPTPLAFFGTQHSSRPSFGSSFGRGCASTGRSENRGSAPPPTLAAMTTQTSFSPDTVWIADSGASHHMVSHMHMLETAAPCVNEGKVTVGNGAVHQLCKDNNCLIAFDKSGFSIHDRINKQILLTGKSDRGVYCLPSSLALQHKNTEAKACLGQLFFESDGGGEYVSKAFTDFLASKGIIHQLSCPYTPQQNGLAERKHRHLVETSLTLMIAAALPHQFWFHATAHAVFLINRMPSVVLEHQSPYYRLQDMCIVSRHVIHDENTYPFKLPECAKPQSQPVPASIPTSSIPILVSHLPLPVEPPLSSPFSTSHHPNVPLEDAGSELRTSDFSLQSSDHFGDSSASQLQVVSLPLVSSSGVDTSSQLVATDTSISSPTMSLPLNTHSMQTLAKSEMDKPNSYRVASSSPDWIKAMTEEIEALQMQGTWSLVPPPPHTNIVGSKWIYKIKWNADGTVSRYEARLVAQGDQCTSQKSYIVFGSFFSVSELGWCKWVFRIKRHSDGSIERYKARLVTKGFHQRPGIDYAETSILLSSLPPFALFLVLQFLVVGLFVNLTCIHGSTTDFTDPTRPSYVCKLHKALYGLKQALVLGSIASASHTIFLLLYVDNIVVTGSDSTHLQQFISLLGGHFDIKDLGPLSYFLGLQVLHKKVTLHINQLKYAHDLLKKSQSSQLQTRIYSLAAKVLLSVFDSALISNPTEYRELVGSLQYLTLTRPDISFASQLLLSS</sequence>
<gene>
    <name evidence="7" type="ORF">Prudu_002043</name>
</gene>
<dbReference type="InterPro" id="IPR054722">
    <property type="entry name" value="PolX-like_BBD"/>
</dbReference>
<dbReference type="InterPro" id="IPR039537">
    <property type="entry name" value="Retrotran_Ty1/copia-like"/>
</dbReference>
<evidence type="ECO:0000313" key="7">
    <source>
        <dbReference type="EMBL" id="BBG93897.1"/>
    </source>
</evidence>
<dbReference type="InterPro" id="IPR001584">
    <property type="entry name" value="Integrase_cat-core"/>
</dbReference>
<evidence type="ECO:0000256" key="4">
    <source>
        <dbReference type="ARBA" id="ARBA00022801"/>
    </source>
</evidence>
<protein>
    <recommendedName>
        <fullName evidence="6">Integrase catalytic domain-containing protein</fullName>
    </recommendedName>
</protein>
<dbReference type="SUPFAM" id="SSF56672">
    <property type="entry name" value="DNA/RNA polymerases"/>
    <property type="match status" value="1"/>
</dbReference>
<keyword evidence="1" id="KW-0645">Protease</keyword>
<dbReference type="PROSITE" id="PS50994">
    <property type="entry name" value="INTEGRASE"/>
    <property type="match status" value="1"/>
</dbReference>
<dbReference type="GO" id="GO:0003676">
    <property type="term" value="F:nucleic acid binding"/>
    <property type="evidence" value="ECO:0007669"/>
    <property type="project" value="InterPro"/>
</dbReference>
<keyword evidence="2" id="KW-0479">Metal-binding</keyword>
<keyword evidence="3" id="KW-0064">Aspartyl protease</keyword>
<feature type="region of interest" description="Disordered" evidence="5">
    <location>
        <begin position="489"/>
        <end position="510"/>
    </location>
</feature>
<dbReference type="GO" id="GO:0015074">
    <property type="term" value="P:DNA integration"/>
    <property type="evidence" value="ECO:0007669"/>
    <property type="project" value="InterPro"/>
</dbReference>
<accession>A0A4Y1QQ16</accession>
<dbReference type="GO" id="GO:0006508">
    <property type="term" value="P:proteolysis"/>
    <property type="evidence" value="ECO:0007669"/>
    <property type="project" value="UniProtKB-KW"/>
</dbReference>
<dbReference type="Gene3D" id="3.30.420.10">
    <property type="entry name" value="Ribonuclease H-like superfamily/Ribonuclease H"/>
    <property type="match status" value="1"/>
</dbReference>
<proteinExistence type="predicted"/>
<dbReference type="PANTHER" id="PTHR42648">
    <property type="entry name" value="TRANSPOSASE, PUTATIVE-RELATED"/>
    <property type="match status" value="1"/>
</dbReference>
<dbReference type="GO" id="GO:0004190">
    <property type="term" value="F:aspartic-type endopeptidase activity"/>
    <property type="evidence" value="ECO:0007669"/>
    <property type="project" value="UniProtKB-KW"/>
</dbReference>
<feature type="domain" description="Integrase catalytic" evidence="6">
    <location>
        <begin position="342"/>
        <end position="437"/>
    </location>
</feature>
<evidence type="ECO:0000259" key="6">
    <source>
        <dbReference type="PROSITE" id="PS50994"/>
    </source>
</evidence>
<dbReference type="Pfam" id="PF07727">
    <property type="entry name" value="RVT_2"/>
    <property type="match status" value="2"/>
</dbReference>
<dbReference type="EMBL" id="AP019297">
    <property type="protein sequence ID" value="BBG93897.1"/>
    <property type="molecule type" value="Genomic_DNA"/>
</dbReference>
<organism evidence="7">
    <name type="scientific">Prunus dulcis</name>
    <name type="common">Almond</name>
    <name type="synonym">Amygdalus dulcis</name>
    <dbReference type="NCBI Taxonomy" id="3755"/>
    <lineage>
        <taxon>Eukaryota</taxon>
        <taxon>Viridiplantae</taxon>
        <taxon>Streptophyta</taxon>
        <taxon>Embryophyta</taxon>
        <taxon>Tracheophyta</taxon>
        <taxon>Spermatophyta</taxon>
        <taxon>Magnoliopsida</taxon>
        <taxon>eudicotyledons</taxon>
        <taxon>Gunneridae</taxon>
        <taxon>Pentapetalae</taxon>
        <taxon>rosids</taxon>
        <taxon>fabids</taxon>
        <taxon>Rosales</taxon>
        <taxon>Rosaceae</taxon>
        <taxon>Amygdaloideae</taxon>
        <taxon>Amygdaleae</taxon>
        <taxon>Prunus</taxon>
    </lineage>
</organism>